<dbReference type="InterPro" id="IPR038257">
    <property type="entry name" value="CRISPR-assoc_Cas3_HD_sf"/>
</dbReference>
<feature type="domain" description="Helicase ATP-binding" evidence="11">
    <location>
        <begin position="274"/>
        <end position="451"/>
    </location>
</feature>
<keyword evidence="6" id="KW-0378">Hydrolase</keyword>
<evidence type="ECO:0000256" key="8">
    <source>
        <dbReference type="ARBA" id="ARBA00022840"/>
    </source>
</evidence>
<dbReference type="Pfam" id="PF18019">
    <property type="entry name" value="Cas3_HD"/>
    <property type="match status" value="1"/>
</dbReference>
<dbReference type="InterPro" id="IPR014001">
    <property type="entry name" value="Helicase_ATP-bd"/>
</dbReference>
<dbReference type="CDD" id="cd09641">
    <property type="entry name" value="Cas3''_I"/>
    <property type="match status" value="1"/>
</dbReference>
<comment type="caution">
    <text evidence="13">The sequence shown here is derived from an EMBL/GenBank/DDBJ whole genome shotgun (WGS) entry which is preliminary data.</text>
</comment>
<dbReference type="SMART" id="SM00487">
    <property type="entry name" value="DEXDc"/>
    <property type="match status" value="1"/>
</dbReference>
<keyword evidence="7" id="KW-0347">Helicase</keyword>
<evidence type="ECO:0000259" key="11">
    <source>
        <dbReference type="PROSITE" id="PS51192"/>
    </source>
</evidence>
<evidence type="ECO:0000313" key="14">
    <source>
        <dbReference type="Proteomes" id="UP000316639"/>
    </source>
</evidence>
<dbReference type="NCBIfam" id="TIGR01596">
    <property type="entry name" value="cas3_HD"/>
    <property type="match status" value="1"/>
</dbReference>
<reference evidence="13 14" key="1">
    <citation type="submission" date="2019-07" db="EMBL/GenBank/DDBJ databases">
        <title>Lentzea xizangensis sp. nov., isolated from Qinghai-Tibetan Plateau Soils.</title>
        <authorList>
            <person name="Huang J."/>
        </authorList>
    </citation>
    <scope>NUCLEOTIDE SEQUENCE [LARGE SCALE GENOMIC DNA]</scope>
    <source>
        <strain evidence="13 14">FXJ1.1311</strain>
    </source>
</reference>
<sequence>MRPCPVWSARSGYSIWVFVVVPAHWSTGFVGGRLYGRVVRRGRAIRKGLFVWAHSPSTTTGRWHSLADHVRSTSELARSFANSFGAGDLAAALGLVHDAGKASCAWQTKLAEVSGTGEKVGINHKNLGALLVRNRAQAAAMAVLGHHGGLDRVQKLVNLIHGPDDVEALERFFGVVPEARALRDGPSLLPEAWGELMLLGEMGIRLVFSALVDADHLDTAAHAEGLSRPRVAPPTDMNELVRRFEHNRAALLADRGEPSDVDRVRVGLYEDVVRRAMREPGVYRLPAPTGSGKTMTAAGFALHHAARRGKARVIVAVPFTTITEQNAGVYRHLLGEQAVLEHHSNAELDDRRLRLAAENWDAPFVVTTTVQLFDSLFGRRPARSRKLHRLANAVVVLDEVQALPVPLLVPILDGLRLLSQHFGTTVLLASATQPSFEHLAVWKTLEITPLVDDPVELFTRLKRARYEWQLKPRPTLEQIAAQICEQRQALAIVNTVGHARTLYRLVAERKPDAEVVHLSTRMCPRHREHVLTRIRALLAEDKPVLVVSTQLVEAGVDVDFPVVFRALAPAESLQQAAGRANREGKLPGLGRVVVFDASDAPVPEFYRAGVAKTLALFGPGRDPDDPALLAEYYQRLYTGLNVDEARRGAAIQDNRAELDFRAVADGPKPTGTGAGRDRRLAFRMIDEDPVSVIVTTWDEQGRATELVRQLRIGVGPLRGVLRELRGYMVPLPRAVASAPDVRALCRPVIDGHDELWEWRGDYDPQVGVDERAIGEETVW</sequence>
<evidence type="ECO:0000256" key="6">
    <source>
        <dbReference type="ARBA" id="ARBA00022801"/>
    </source>
</evidence>
<dbReference type="GO" id="GO:0003723">
    <property type="term" value="F:RNA binding"/>
    <property type="evidence" value="ECO:0007669"/>
    <property type="project" value="TreeGrafter"/>
</dbReference>
<evidence type="ECO:0000256" key="9">
    <source>
        <dbReference type="ARBA" id="ARBA00023118"/>
    </source>
</evidence>
<dbReference type="EMBL" id="VOBR01000007">
    <property type="protein sequence ID" value="TWP51722.1"/>
    <property type="molecule type" value="Genomic_DNA"/>
</dbReference>
<dbReference type="AlphaFoldDB" id="A0A563EVX1"/>
<dbReference type="CDD" id="cd17930">
    <property type="entry name" value="DEXHc_cas3"/>
    <property type="match status" value="1"/>
</dbReference>
<dbReference type="SMART" id="SM00490">
    <property type="entry name" value="HELICc"/>
    <property type="match status" value="1"/>
</dbReference>
<keyword evidence="8" id="KW-0067">ATP-binding</keyword>
<dbReference type="InterPro" id="IPR027417">
    <property type="entry name" value="P-loop_NTPase"/>
</dbReference>
<protein>
    <submittedName>
        <fullName evidence="13">CRISPR-associated helicase Cas3</fullName>
    </submittedName>
</protein>
<evidence type="ECO:0000256" key="1">
    <source>
        <dbReference type="ARBA" id="ARBA00006847"/>
    </source>
</evidence>
<dbReference type="GO" id="GO:0004518">
    <property type="term" value="F:nuclease activity"/>
    <property type="evidence" value="ECO:0007669"/>
    <property type="project" value="UniProtKB-KW"/>
</dbReference>
<evidence type="ECO:0000256" key="3">
    <source>
        <dbReference type="ARBA" id="ARBA00022722"/>
    </source>
</evidence>
<comment type="similarity">
    <text evidence="1">In the N-terminal section; belongs to the CRISPR-associated nuclease Cas3-HD family.</text>
</comment>
<comment type="similarity">
    <text evidence="2">In the central section; belongs to the CRISPR-associated helicase Cas3 family.</text>
</comment>
<evidence type="ECO:0000256" key="4">
    <source>
        <dbReference type="ARBA" id="ARBA00022723"/>
    </source>
</evidence>
<dbReference type="RefSeq" id="WP_146351347.1">
    <property type="nucleotide sequence ID" value="NZ_VOBR01000007.1"/>
</dbReference>
<evidence type="ECO:0000256" key="2">
    <source>
        <dbReference type="ARBA" id="ARBA00009046"/>
    </source>
</evidence>
<dbReference type="Gene3D" id="1.10.3210.30">
    <property type="match status" value="1"/>
</dbReference>
<dbReference type="OrthoDB" id="9810236at2"/>
<keyword evidence="10" id="KW-0812">Transmembrane</keyword>
<dbReference type="InterPro" id="IPR006474">
    <property type="entry name" value="Helicase_Cas3_CRISPR-ass_core"/>
</dbReference>
<feature type="transmembrane region" description="Helical" evidence="10">
    <location>
        <begin position="15"/>
        <end position="36"/>
    </location>
</feature>
<dbReference type="Pfam" id="PF22590">
    <property type="entry name" value="Cas3-like_C_2"/>
    <property type="match status" value="1"/>
</dbReference>
<gene>
    <name evidence="13" type="primary">cas3</name>
    <name evidence="13" type="ORF">FKR81_12705</name>
</gene>
<dbReference type="InterPro" id="IPR001650">
    <property type="entry name" value="Helicase_C-like"/>
</dbReference>
<keyword evidence="3" id="KW-0540">Nuclease</keyword>
<dbReference type="InterPro" id="IPR011545">
    <property type="entry name" value="DEAD/DEAH_box_helicase_dom"/>
</dbReference>
<dbReference type="GO" id="GO:0005524">
    <property type="term" value="F:ATP binding"/>
    <property type="evidence" value="ECO:0007669"/>
    <property type="project" value="UniProtKB-KW"/>
</dbReference>
<feature type="domain" description="HD Cas3-type" evidence="12">
    <location>
        <begin position="59"/>
        <end position="217"/>
    </location>
</feature>
<evidence type="ECO:0000256" key="5">
    <source>
        <dbReference type="ARBA" id="ARBA00022741"/>
    </source>
</evidence>
<evidence type="ECO:0000259" key="12">
    <source>
        <dbReference type="PROSITE" id="PS51643"/>
    </source>
</evidence>
<dbReference type="InterPro" id="IPR054712">
    <property type="entry name" value="Cas3-like_dom"/>
</dbReference>
<keyword evidence="10" id="KW-0472">Membrane</keyword>
<dbReference type="InterPro" id="IPR050547">
    <property type="entry name" value="DEAD_box_RNA_helicases"/>
</dbReference>
<organism evidence="13 14">
    <name type="scientific">Lentzea tibetensis</name>
    <dbReference type="NCBI Taxonomy" id="2591470"/>
    <lineage>
        <taxon>Bacteria</taxon>
        <taxon>Bacillati</taxon>
        <taxon>Actinomycetota</taxon>
        <taxon>Actinomycetes</taxon>
        <taxon>Pseudonocardiales</taxon>
        <taxon>Pseudonocardiaceae</taxon>
        <taxon>Lentzea</taxon>
    </lineage>
</organism>
<dbReference type="PROSITE" id="PS51643">
    <property type="entry name" value="HD_CAS3"/>
    <property type="match status" value="1"/>
</dbReference>
<evidence type="ECO:0000256" key="7">
    <source>
        <dbReference type="ARBA" id="ARBA00022806"/>
    </source>
</evidence>
<name>A0A563EVX1_9PSEU</name>
<dbReference type="Gene3D" id="3.40.50.300">
    <property type="entry name" value="P-loop containing nucleotide triphosphate hydrolases"/>
    <property type="match status" value="2"/>
</dbReference>
<keyword evidence="4" id="KW-0479">Metal-binding</keyword>
<dbReference type="Pfam" id="PF00270">
    <property type="entry name" value="DEAD"/>
    <property type="match status" value="1"/>
</dbReference>
<keyword evidence="9" id="KW-0051">Antiviral defense</keyword>
<accession>A0A563EVX1</accession>
<dbReference type="NCBIfam" id="TIGR01587">
    <property type="entry name" value="cas3_core"/>
    <property type="match status" value="1"/>
</dbReference>
<evidence type="ECO:0000313" key="13">
    <source>
        <dbReference type="EMBL" id="TWP51722.1"/>
    </source>
</evidence>
<dbReference type="GO" id="GO:0003724">
    <property type="term" value="F:RNA helicase activity"/>
    <property type="evidence" value="ECO:0007669"/>
    <property type="project" value="TreeGrafter"/>
</dbReference>
<dbReference type="PANTHER" id="PTHR47963:SF9">
    <property type="entry name" value="CRISPR-ASSOCIATED ENDONUCLEASE_HELICASE CAS3"/>
    <property type="match status" value="1"/>
</dbReference>
<keyword evidence="14" id="KW-1185">Reference proteome</keyword>
<proteinExistence type="inferred from homology"/>
<dbReference type="SUPFAM" id="SSF52540">
    <property type="entry name" value="P-loop containing nucleoside triphosphate hydrolases"/>
    <property type="match status" value="1"/>
</dbReference>
<dbReference type="GO" id="GO:0046872">
    <property type="term" value="F:metal ion binding"/>
    <property type="evidence" value="ECO:0007669"/>
    <property type="project" value="UniProtKB-KW"/>
</dbReference>
<keyword evidence="10" id="KW-1133">Transmembrane helix</keyword>
<dbReference type="Proteomes" id="UP000316639">
    <property type="component" value="Unassembled WGS sequence"/>
</dbReference>
<dbReference type="PANTHER" id="PTHR47963">
    <property type="entry name" value="DEAD-BOX ATP-DEPENDENT RNA HELICASE 47, MITOCHONDRIAL"/>
    <property type="match status" value="1"/>
</dbReference>
<keyword evidence="5" id="KW-0547">Nucleotide-binding</keyword>
<dbReference type="GO" id="GO:0051607">
    <property type="term" value="P:defense response to virus"/>
    <property type="evidence" value="ECO:0007669"/>
    <property type="project" value="UniProtKB-KW"/>
</dbReference>
<evidence type="ECO:0000256" key="10">
    <source>
        <dbReference type="SAM" id="Phobius"/>
    </source>
</evidence>
<dbReference type="InterPro" id="IPR006483">
    <property type="entry name" value="CRISPR-assoc_Cas3_HD"/>
</dbReference>
<dbReference type="PROSITE" id="PS51192">
    <property type="entry name" value="HELICASE_ATP_BIND_1"/>
    <property type="match status" value="1"/>
</dbReference>
<dbReference type="GO" id="GO:0016787">
    <property type="term" value="F:hydrolase activity"/>
    <property type="evidence" value="ECO:0007669"/>
    <property type="project" value="UniProtKB-KW"/>
</dbReference>